<keyword evidence="2 4" id="KW-0238">DNA-binding</keyword>
<evidence type="ECO:0000313" key="8">
    <source>
        <dbReference type="Proteomes" id="UP000293291"/>
    </source>
</evidence>
<accession>A0A4Q2S9J9</accession>
<evidence type="ECO:0000313" key="7">
    <source>
        <dbReference type="EMBL" id="RYB97344.1"/>
    </source>
</evidence>
<dbReference type="InterPro" id="IPR002104">
    <property type="entry name" value="Integrase_catalytic"/>
</dbReference>
<dbReference type="OrthoDB" id="4326943at2"/>
<gene>
    <name evidence="7" type="ORF">EUA07_20215</name>
</gene>
<evidence type="ECO:0000256" key="2">
    <source>
        <dbReference type="ARBA" id="ARBA00023125"/>
    </source>
</evidence>
<dbReference type="SUPFAM" id="SSF56349">
    <property type="entry name" value="DNA breaking-rejoining enzymes"/>
    <property type="match status" value="1"/>
</dbReference>
<dbReference type="PANTHER" id="PTHR30349">
    <property type="entry name" value="PHAGE INTEGRASE-RELATED"/>
    <property type="match status" value="1"/>
</dbReference>
<dbReference type="GO" id="GO:0015074">
    <property type="term" value="P:DNA integration"/>
    <property type="evidence" value="ECO:0007669"/>
    <property type="project" value="InterPro"/>
</dbReference>
<dbReference type="PANTHER" id="PTHR30349:SF64">
    <property type="entry name" value="PROPHAGE INTEGRASE INTD-RELATED"/>
    <property type="match status" value="1"/>
</dbReference>
<dbReference type="InterPro" id="IPR044068">
    <property type="entry name" value="CB"/>
</dbReference>
<dbReference type="InterPro" id="IPR050090">
    <property type="entry name" value="Tyrosine_recombinase_XerCD"/>
</dbReference>
<evidence type="ECO:0000256" key="1">
    <source>
        <dbReference type="ARBA" id="ARBA00008857"/>
    </source>
</evidence>
<sequence length="401" mass="44465">MGRGRPPTSLGTWGMIRTTRVREGVYRARTRIRDRDGVTREVTATGTTSAAAERALREKLVDRTTPTQQAITADTTIAGLAGLWLAFLRDEGRIEATTVTEYERVLDKVVIPELGGLRLREVTTSRLDLFLVGLRGTSVSRQRKAKVVMGAMLGMAVRHDALAVNPVQQTSRIHRERFETRSLTLEDLSTVREALRAWTARQRPGPKASRDMADIIDLMLATGARIGEILAVRWVDVALDATRPTLTINGTIKTEPGRGTYRKPSPKSDASVRTVVLPDFAIAVLRRRLATARNRDDAVFPTRNGTWQQVNNVERRWRQVRKDTGLEWVTPHTFRKTVATLISERVDAETASRQLGHSSPAITREFYISKPTIAADVAHVLDELAAPDPAVGPNTWGISGE</sequence>
<dbReference type="EMBL" id="SDWU01000031">
    <property type="protein sequence ID" value="RYB97344.1"/>
    <property type="molecule type" value="Genomic_DNA"/>
</dbReference>
<dbReference type="InterPro" id="IPR013762">
    <property type="entry name" value="Integrase-like_cat_sf"/>
</dbReference>
<dbReference type="CDD" id="cd01189">
    <property type="entry name" value="INT_ICEBs1_C_like"/>
    <property type="match status" value="1"/>
</dbReference>
<dbReference type="Proteomes" id="UP000293291">
    <property type="component" value="Unassembled WGS sequence"/>
</dbReference>
<dbReference type="Pfam" id="PF00589">
    <property type="entry name" value="Phage_integrase"/>
    <property type="match status" value="1"/>
</dbReference>
<organism evidence="7 8">
    <name type="scientific">Nocardioides ganghwensis</name>
    <dbReference type="NCBI Taxonomy" id="252230"/>
    <lineage>
        <taxon>Bacteria</taxon>
        <taxon>Bacillati</taxon>
        <taxon>Actinomycetota</taxon>
        <taxon>Actinomycetes</taxon>
        <taxon>Propionibacteriales</taxon>
        <taxon>Nocardioidaceae</taxon>
        <taxon>Nocardioides</taxon>
    </lineage>
</organism>
<proteinExistence type="inferred from homology"/>
<protein>
    <submittedName>
        <fullName evidence="7">Site-specific integrase</fullName>
    </submittedName>
</protein>
<comment type="caution">
    <text evidence="7">The sequence shown here is derived from an EMBL/GenBank/DDBJ whole genome shotgun (WGS) entry which is preliminary data.</text>
</comment>
<keyword evidence="8" id="KW-1185">Reference proteome</keyword>
<evidence type="ECO:0000256" key="4">
    <source>
        <dbReference type="PROSITE-ProRule" id="PRU01248"/>
    </source>
</evidence>
<evidence type="ECO:0000259" key="5">
    <source>
        <dbReference type="PROSITE" id="PS51898"/>
    </source>
</evidence>
<feature type="domain" description="Core-binding (CB)" evidence="6">
    <location>
        <begin position="75"/>
        <end position="156"/>
    </location>
</feature>
<dbReference type="Gene3D" id="1.10.443.10">
    <property type="entry name" value="Intergrase catalytic core"/>
    <property type="match status" value="1"/>
</dbReference>
<dbReference type="GO" id="GO:0003677">
    <property type="term" value="F:DNA binding"/>
    <property type="evidence" value="ECO:0007669"/>
    <property type="project" value="UniProtKB-UniRule"/>
</dbReference>
<dbReference type="InterPro" id="IPR010998">
    <property type="entry name" value="Integrase_recombinase_N"/>
</dbReference>
<keyword evidence="3" id="KW-0233">DNA recombination</keyword>
<feature type="domain" description="Tyr recombinase" evidence="5">
    <location>
        <begin position="178"/>
        <end position="382"/>
    </location>
</feature>
<dbReference type="AlphaFoldDB" id="A0A4Q2S9J9"/>
<evidence type="ECO:0000259" key="6">
    <source>
        <dbReference type="PROSITE" id="PS51900"/>
    </source>
</evidence>
<dbReference type="InterPro" id="IPR011010">
    <property type="entry name" value="DNA_brk_join_enz"/>
</dbReference>
<dbReference type="GO" id="GO:0006310">
    <property type="term" value="P:DNA recombination"/>
    <property type="evidence" value="ECO:0007669"/>
    <property type="project" value="UniProtKB-KW"/>
</dbReference>
<comment type="similarity">
    <text evidence="1">Belongs to the 'phage' integrase family.</text>
</comment>
<reference evidence="7 8" key="1">
    <citation type="submission" date="2019-01" db="EMBL/GenBank/DDBJ databases">
        <title>Novel species of Nocardioides.</title>
        <authorList>
            <person name="Liu Q."/>
            <person name="Xin Y.-H."/>
        </authorList>
    </citation>
    <scope>NUCLEOTIDE SEQUENCE [LARGE SCALE GENOMIC DNA]</scope>
    <source>
        <strain evidence="7 8">CGMCC 4.6875</strain>
    </source>
</reference>
<dbReference type="Gene3D" id="1.10.150.130">
    <property type="match status" value="1"/>
</dbReference>
<name>A0A4Q2S9J9_9ACTN</name>
<dbReference type="PROSITE" id="PS51900">
    <property type="entry name" value="CB"/>
    <property type="match status" value="1"/>
</dbReference>
<dbReference type="PROSITE" id="PS51898">
    <property type="entry name" value="TYR_RECOMBINASE"/>
    <property type="match status" value="1"/>
</dbReference>
<evidence type="ECO:0000256" key="3">
    <source>
        <dbReference type="ARBA" id="ARBA00023172"/>
    </source>
</evidence>